<protein>
    <recommendedName>
        <fullName evidence="1">DUF1995 domain-containing protein</fullName>
    </recommendedName>
</protein>
<dbReference type="AlphaFoldDB" id="A0A7S0MRW1"/>
<proteinExistence type="predicted"/>
<feature type="domain" description="DUF1995" evidence="1">
    <location>
        <begin position="60"/>
        <end position="316"/>
    </location>
</feature>
<name>A0A7S0MRW1_9CHLO</name>
<dbReference type="EMBL" id="HBFA01002219">
    <property type="protein sequence ID" value="CAD8649524.1"/>
    <property type="molecule type" value="Transcribed_RNA"/>
</dbReference>
<organism evidence="2">
    <name type="scientific">Pyramimonas obovata</name>
    <dbReference type="NCBI Taxonomy" id="1411642"/>
    <lineage>
        <taxon>Eukaryota</taxon>
        <taxon>Viridiplantae</taxon>
        <taxon>Chlorophyta</taxon>
        <taxon>Pyramimonadophyceae</taxon>
        <taxon>Pyramimonadales</taxon>
        <taxon>Pyramimonadaceae</taxon>
        <taxon>Pyramimonas</taxon>
        <taxon>Pyramimonas incertae sedis</taxon>
    </lineage>
</organism>
<evidence type="ECO:0000259" key="1">
    <source>
        <dbReference type="Pfam" id="PF09353"/>
    </source>
</evidence>
<dbReference type="InterPro" id="IPR018962">
    <property type="entry name" value="DUF1995"/>
</dbReference>
<gene>
    <name evidence="2" type="ORF">POBO1169_LOCUS1096</name>
</gene>
<evidence type="ECO:0000313" key="2">
    <source>
        <dbReference type="EMBL" id="CAD8649524.1"/>
    </source>
</evidence>
<dbReference type="InterPro" id="IPR044687">
    <property type="entry name" value="LPA3"/>
</dbReference>
<dbReference type="Pfam" id="PF09353">
    <property type="entry name" value="DUF1995"/>
    <property type="match status" value="1"/>
</dbReference>
<dbReference type="PANTHER" id="PTHR34051">
    <property type="entry name" value="PROTEIN LOW PSII ACCUMULATION 3, CHLOROPLASTIC"/>
    <property type="match status" value="1"/>
</dbReference>
<dbReference type="PANTHER" id="PTHR34051:SF1">
    <property type="entry name" value="PROTEIN LOW PSII ACCUMULATION 3, CHLOROPLASTIC"/>
    <property type="match status" value="1"/>
</dbReference>
<accession>A0A7S0MRW1</accession>
<sequence length="323" mass="36214">MNCSITASSGHIPRVERMFSSRSSCIRLKQPNTKVLGVARRQMRVAAMAQESKDSLVKFPYNYYQVTSQSQDAVRKALADGHKLIEVEFPSLGLDSVPGDSEGCNEMNESAALLRQFCKMFENAGNADKVRVYFPDAKELQVATTPASGINMSGGKWETSPTFVDSAFQLDFLTKPTALLELGIDLSAKVQDRIRPEDEIFIAAYPSFNVNEMITVEELHRTAANGRPIITYNGELDRIRSGYYPKFFYPKIGKLAETFIPKFEQAYYIHNFKGSRGGILFRAYPGPWQVLKRTNEDGDTVCIHTQDTMPTLKEVALEILPRA</sequence>
<reference evidence="2" key="1">
    <citation type="submission" date="2021-01" db="EMBL/GenBank/DDBJ databases">
        <authorList>
            <person name="Corre E."/>
            <person name="Pelletier E."/>
            <person name="Niang G."/>
            <person name="Scheremetjew M."/>
            <person name="Finn R."/>
            <person name="Kale V."/>
            <person name="Holt S."/>
            <person name="Cochrane G."/>
            <person name="Meng A."/>
            <person name="Brown T."/>
            <person name="Cohen L."/>
        </authorList>
    </citation>
    <scope>NUCLEOTIDE SEQUENCE</scope>
    <source>
        <strain evidence="2">CCMP722</strain>
    </source>
</reference>